<dbReference type="Proteomes" id="UP000013776">
    <property type="component" value="Unassembled WGS sequence"/>
</dbReference>
<protein>
    <submittedName>
        <fullName evidence="2">Uncharacterized protein</fullName>
    </submittedName>
</protein>
<feature type="compositionally biased region" description="Basic and acidic residues" evidence="1">
    <location>
        <begin position="27"/>
        <end position="36"/>
    </location>
</feature>
<gene>
    <name evidence="2" type="ORF">TAPDE_001476</name>
</gene>
<evidence type="ECO:0000313" key="2">
    <source>
        <dbReference type="EMBL" id="CCG81661.1"/>
    </source>
</evidence>
<name>R4XBC6_TAPDE</name>
<reference evidence="2 3" key="1">
    <citation type="journal article" date="2013" name="MBio">
        <title>Genome sequencing of the plant pathogen Taphrina deformans, the causal agent of peach leaf curl.</title>
        <authorList>
            <person name="Cisse O.H."/>
            <person name="Almeida J.M.G.C.F."/>
            <person name="Fonseca A."/>
            <person name="Kumar A.A."/>
            <person name="Salojaervi J."/>
            <person name="Overmyer K."/>
            <person name="Hauser P.M."/>
            <person name="Pagni M."/>
        </authorList>
    </citation>
    <scope>NUCLEOTIDE SEQUENCE [LARGE SCALE GENOMIC DNA]</scope>
    <source>
        <strain evidence="3">PYCC 5710 / ATCC 11124 / CBS 356.35 / IMI 108563 / JCM 9778 / NBRC 8474</strain>
    </source>
</reference>
<feature type="compositionally biased region" description="Basic and acidic residues" evidence="1">
    <location>
        <begin position="1"/>
        <end position="17"/>
    </location>
</feature>
<sequence>MLPHHEAAGMPDVHDTDSAQVMSPQMNEKDSESFVTESRIDEKQGTVITIESIEEEDLTVSSAPQTAFDYWYRKTTLLQALVTIPLTYYLIVSDVNSIDWIHANVFLSLKAALLVVFHTVCASYRLGRGHVRAKGAVPWQVDVMSAVLQTGFCALHYWFAWNGTVYLASQEEQILTILPIDLY</sequence>
<comment type="caution">
    <text evidence="2">The sequence shown here is derived from an EMBL/GenBank/DDBJ whole genome shotgun (WGS) entry which is preliminary data.</text>
</comment>
<evidence type="ECO:0000256" key="1">
    <source>
        <dbReference type="SAM" id="MobiDB-lite"/>
    </source>
</evidence>
<accession>R4XBC6</accession>
<keyword evidence="3" id="KW-1185">Reference proteome</keyword>
<proteinExistence type="predicted"/>
<evidence type="ECO:0000313" key="3">
    <source>
        <dbReference type="Proteomes" id="UP000013776"/>
    </source>
</evidence>
<dbReference type="AlphaFoldDB" id="R4XBC6"/>
<organism evidence="2 3">
    <name type="scientific">Taphrina deformans (strain PYCC 5710 / ATCC 11124 / CBS 356.35 / IMI 108563 / JCM 9778 / NBRC 8474)</name>
    <name type="common">Peach leaf curl fungus</name>
    <name type="synonym">Lalaria deformans</name>
    <dbReference type="NCBI Taxonomy" id="1097556"/>
    <lineage>
        <taxon>Eukaryota</taxon>
        <taxon>Fungi</taxon>
        <taxon>Dikarya</taxon>
        <taxon>Ascomycota</taxon>
        <taxon>Taphrinomycotina</taxon>
        <taxon>Taphrinomycetes</taxon>
        <taxon>Taphrinales</taxon>
        <taxon>Taphrinaceae</taxon>
        <taxon>Taphrina</taxon>
    </lineage>
</organism>
<dbReference type="EMBL" id="CAHR02000052">
    <property type="protein sequence ID" value="CCG81661.1"/>
    <property type="molecule type" value="Genomic_DNA"/>
</dbReference>
<dbReference type="VEuPathDB" id="FungiDB:TAPDE_001476"/>
<feature type="region of interest" description="Disordered" evidence="1">
    <location>
        <begin position="1"/>
        <end position="36"/>
    </location>
</feature>